<dbReference type="EMBL" id="AAXF02000034">
    <property type="protein sequence ID" value="EDO13743.1"/>
    <property type="molecule type" value="Genomic_DNA"/>
</dbReference>
<dbReference type="Proteomes" id="UP000005475">
    <property type="component" value="Unassembled WGS sequence"/>
</dbReference>
<gene>
    <name evidence="1" type="ORF">BACOVA_00505</name>
</gene>
<name>A0AAN3DC73_BACO1</name>
<comment type="caution">
    <text evidence="1">The sequence shown here is derived from an EMBL/GenBank/DDBJ whole genome shotgun (WGS) entry which is preliminary data.</text>
</comment>
<reference evidence="2" key="2">
    <citation type="submission" date="2007-04" db="EMBL/GenBank/DDBJ databases">
        <title>Draft genome sequence of Bacteroides ovatus (ATCC 8483).</title>
        <authorList>
            <person name="Sudarsanam P."/>
            <person name="Ley R."/>
            <person name="Guruge J."/>
            <person name="Turnbaugh P.J."/>
            <person name="Mahowald M."/>
            <person name="Liep D."/>
            <person name="Gordon J."/>
        </authorList>
    </citation>
    <scope>NUCLEOTIDE SEQUENCE [LARGE SCALE GENOMIC DNA]</scope>
    <source>
        <strain evidence="2">ATCC 8483 / DSM 1896 / JCM 5824 / BCRC 10623 / CCUG 4943 / NCTC 11153</strain>
    </source>
</reference>
<reference evidence="1 2" key="1">
    <citation type="submission" date="2007-03" db="EMBL/GenBank/DDBJ databases">
        <authorList>
            <person name="Fulton L."/>
            <person name="Clifton S."/>
            <person name="Fulton B."/>
            <person name="Xu J."/>
            <person name="Minx P."/>
            <person name="Pepin K.H."/>
            <person name="Johnson M."/>
            <person name="Thiruvilangam P."/>
            <person name="Bhonagiri V."/>
            <person name="Nash W.E."/>
            <person name="Mardis E.R."/>
            <person name="Wilson R.K."/>
        </authorList>
    </citation>
    <scope>NUCLEOTIDE SEQUENCE [LARGE SCALE GENOMIC DNA]</scope>
    <source>
        <strain evidence="2">ATCC 8483 / DSM 1896 / JCM 5824 / BCRC 10623 / CCUG 4943 / NCTC 11153</strain>
    </source>
</reference>
<evidence type="ECO:0000313" key="2">
    <source>
        <dbReference type="Proteomes" id="UP000005475"/>
    </source>
</evidence>
<dbReference type="AlphaFoldDB" id="A0AAN3DC73"/>
<protein>
    <submittedName>
        <fullName evidence="1">Uncharacterized protein</fullName>
    </submittedName>
</protein>
<sequence length="43" mass="4934">MHFSINALFSSSTLYSICVILCRCKVMENMYILCNNIPVIYGK</sequence>
<accession>A0AAN3DC73</accession>
<evidence type="ECO:0000313" key="1">
    <source>
        <dbReference type="EMBL" id="EDO13743.1"/>
    </source>
</evidence>
<proteinExistence type="predicted"/>
<organism evidence="1 2">
    <name type="scientific">Bacteroides ovatus (strain ATCC 8483 / DSM 1896 / JCM 5824 / BCRC 10623 / CCUG 4943 / NCTC 11153)</name>
    <dbReference type="NCBI Taxonomy" id="411476"/>
    <lineage>
        <taxon>Bacteria</taxon>
        <taxon>Pseudomonadati</taxon>
        <taxon>Bacteroidota</taxon>
        <taxon>Bacteroidia</taxon>
        <taxon>Bacteroidales</taxon>
        <taxon>Bacteroidaceae</taxon>
        <taxon>Bacteroides</taxon>
    </lineage>
</organism>